<protein>
    <submittedName>
        <fullName evidence="1">Uncharacterized protein</fullName>
    </submittedName>
</protein>
<comment type="caution">
    <text evidence="1">The sequence shown here is derived from an EMBL/GenBank/DDBJ whole genome shotgun (WGS) entry which is preliminary data.</text>
</comment>
<gene>
    <name evidence="1" type="ORF">EVAR_76629_1</name>
</gene>
<proteinExistence type="predicted"/>
<accession>A0A4C1T637</accession>
<dbReference type="EMBL" id="BGZK01000036">
    <property type="protein sequence ID" value="GBP09655.1"/>
    <property type="molecule type" value="Genomic_DNA"/>
</dbReference>
<dbReference type="AlphaFoldDB" id="A0A4C1T637"/>
<dbReference type="Proteomes" id="UP000299102">
    <property type="component" value="Unassembled WGS sequence"/>
</dbReference>
<name>A0A4C1T637_EUMVA</name>
<reference evidence="1 2" key="1">
    <citation type="journal article" date="2019" name="Commun. Biol.">
        <title>The bagworm genome reveals a unique fibroin gene that provides high tensile strength.</title>
        <authorList>
            <person name="Kono N."/>
            <person name="Nakamura H."/>
            <person name="Ohtoshi R."/>
            <person name="Tomita M."/>
            <person name="Numata K."/>
            <person name="Arakawa K."/>
        </authorList>
    </citation>
    <scope>NUCLEOTIDE SEQUENCE [LARGE SCALE GENOMIC DNA]</scope>
</reference>
<evidence type="ECO:0000313" key="1">
    <source>
        <dbReference type="EMBL" id="GBP09655.1"/>
    </source>
</evidence>
<evidence type="ECO:0000313" key="2">
    <source>
        <dbReference type="Proteomes" id="UP000299102"/>
    </source>
</evidence>
<sequence length="85" mass="9851">MWLFVCCIERFYHLYQLPTLYIKAKLGTRGLSVRSQRAPLTLWIEVEFRETSAARARTFKFPPIKSLKFVRNIKDSAEASASAPQ</sequence>
<organism evidence="1 2">
    <name type="scientific">Eumeta variegata</name>
    <name type="common">Bagworm moth</name>
    <name type="synonym">Eumeta japonica</name>
    <dbReference type="NCBI Taxonomy" id="151549"/>
    <lineage>
        <taxon>Eukaryota</taxon>
        <taxon>Metazoa</taxon>
        <taxon>Ecdysozoa</taxon>
        <taxon>Arthropoda</taxon>
        <taxon>Hexapoda</taxon>
        <taxon>Insecta</taxon>
        <taxon>Pterygota</taxon>
        <taxon>Neoptera</taxon>
        <taxon>Endopterygota</taxon>
        <taxon>Lepidoptera</taxon>
        <taxon>Glossata</taxon>
        <taxon>Ditrysia</taxon>
        <taxon>Tineoidea</taxon>
        <taxon>Psychidae</taxon>
        <taxon>Oiketicinae</taxon>
        <taxon>Eumeta</taxon>
    </lineage>
</organism>
<keyword evidence="2" id="KW-1185">Reference proteome</keyword>